<dbReference type="Pfam" id="PF20163">
    <property type="entry name" value="DUF6536"/>
    <property type="match status" value="1"/>
</dbReference>
<evidence type="ECO:0000256" key="1">
    <source>
        <dbReference type="SAM" id="MobiDB-lite"/>
    </source>
</evidence>
<keyword evidence="2" id="KW-0812">Transmembrane</keyword>
<evidence type="ECO:0000259" key="3">
    <source>
        <dbReference type="Pfam" id="PF20163"/>
    </source>
</evidence>
<proteinExistence type="predicted"/>
<feature type="domain" description="DUF6536" evidence="3">
    <location>
        <begin position="44"/>
        <end position="190"/>
    </location>
</feature>
<comment type="caution">
    <text evidence="4">The sequence shown here is derived from an EMBL/GenBank/DDBJ whole genome shotgun (WGS) entry which is preliminary data.</text>
</comment>
<dbReference type="PANTHER" id="PTHR35395">
    <property type="entry name" value="DUF6536 DOMAIN-CONTAINING PROTEIN"/>
    <property type="match status" value="1"/>
</dbReference>
<sequence length="701" mass="77580">MDSSHAPKGEDHELLLFNDSQDATRDKSRPEQSRRRHKWLSGARFTLALASGASIIVLLFNLSFLLWAVARDRLKENRGGLYEGGCDRVRHLGTGLHLLINILSTTLLGASNYGMQCLSAPTRKDVDKAHGRGTWLDIGIQSIRNLFHVSGKRLIMWICLVLSSFPLHLVYNSAIFSTTAAYPYTIFAGPSSPKIPAPGDTEIGRANEADIDAFYRLHSSAQNGTLLELDAHECIKNYATTYQTKYGALILVTDDVDPDFEYEVVGSQDVYNTRARVDLHPPAGDPYAWLCPPDPDAACSTYISGLYSKAEQNDWVVYGVDRNYTVKSCLSAPLPEHCKLQYSFPLTITVIVANIIKASVLCYMAVTTEESPLLTTGDAVASFLQQPDKRTMGKCLMPGSRIRGLNYAYIVCNRPHWPYIYNDRPKRWYTTISRAQRVAVVILWAVAFCICASLLGMGLSSDGKGVWNAEFGAINAQALIRGDNWPTSAMSNTIIANIPQVVFSTLYFVVNGVVTKMALAGEWSQYAVSRKGIRVSWDPQHAQRSTYFLSLPYRYAMPLLAACAILHWLISQSLFVVEIEAYDMDFARNPNRDIVTCGYTPVAIVSAMSVWTFMFVCVVGLGMLKFASGMCVAESCSLAIAAACHPNYDPNLGEYDQSLETPEGIEFLPLQWGSAPVRGPMGHCTFSADEVEVPEDGRKYE</sequence>
<keyword evidence="2" id="KW-0472">Membrane</keyword>
<feature type="compositionally biased region" description="Basic and acidic residues" evidence="1">
    <location>
        <begin position="22"/>
        <end position="33"/>
    </location>
</feature>
<feature type="transmembrane region" description="Helical" evidence="2">
    <location>
        <begin position="438"/>
        <end position="459"/>
    </location>
</feature>
<feature type="transmembrane region" description="Helical" evidence="2">
    <location>
        <begin position="45"/>
        <end position="69"/>
    </location>
</feature>
<feature type="transmembrane region" description="Helical" evidence="2">
    <location>
        <begin position="555"/>
        <end position="577"/>
    </location>
</feature>
<accession>A0ABR4IMP3</accession>
<name>A0ABR4IMP3_9EURO</name>
<dbReference type="Proteomes" id="UP001610446">
    <property type="component" value="Unassembled WGS sequence"/>
</dbReference>
<evidence type="ECO:0000313" key="5">
    <source>
        <dbReference type="Proteomes" id="UP001610446"/>
    </source>
</evidence>
<protein>
    <recommendedName>
        <fullName evidence="3">DUF6536 domain-containing protein</fullName>
    </recommendedName>
</protein>
<feature type="transmembrane region" description="Helical" evidence="2">
    <location>
        <begin position="598"/>
        <end position="624"/>
    </location>
</feature>
<keyword evidence="5" id="KW-1185">Reference proteome</keyword>
<reference evidence="4 5" key="1">
    <citation type="submission" date="2024-07" db="EMBL/GenBank/DDBJ databases">
        <title>Section-level genome sequencing and comparative genomics of Aspergillus sections Usti and Cavernicolus.</title>
        <authorList>
            <consortium name="Lawrence Berkeley National Laboratory"/>
            <person name="Nybo J.L."/>
            <person name="Vesth T.C."/>
            <person name="Theobald S."/>
            <person name="Frisvad J.C."/>
            <person name="Larsen T.O."/>
            <person name="Kjaerboelling I."/>
            <person name="Rothschild-Mancinelli K."/>
            <person name="Lyhne E.K."/>
            <person name="Kogle M.E."/>
            <person name="Barry K."/>
            <person name="Clum A."/>
            <person name="Na H."/>
            <person name="Ledsgaard L."/>
            <person name="Lin J."/>
            <person name="Lipzen A."/>
            <person name="Kuo A."/>
            <person name="Riley R."/>
            <person name="Mondo S."/>
            <person name="Labutti K."/>
            <person name="Haridas S."/>
            <person name="Pangalinan J."/>
            <person name="Salamov A.A."/>
            <person name="Simmons B.A."/>
            <person name="Magnuson J.K."/>
            <person name="Chen J."/>
            <person name="Drula E."/>
            <person name="Henrissat B."/>
            <person name="Wiebenga A."/>
            <person name="Lubbers R.J."/>
            <person name="Gomes A.C."/>
            <person name="Makela M.R."/>
            <person name="Stajich J."/>
            <person name="Grigoriev I.V."/>
            <person name="Mortensen U.H."/>
            <person name="De Vries R.P."/>
            <person name="Baker S.E."/>
            <person name="Andersen M.R."/>
        </authorList>
    </citation>
    <scope>NUCLEOTIDE SEQUENCE [LARGE SCALE GENOMIC DNA]</scope>
    <source>
        <strain evidence="4 5">CBS 123904</strain>
    </source>
</reference>
<gene>
    <name evidence="4" type="ORF">BJY01DRAFT_255181</name>
</gene>
<evidence type="ECO:0000313" key="4">
    <source>
        <dbReference type="EMBL" id="KAL2829045.1"/>
    </source>
</evidence>
<organism evidence="4 5">
    <name type="scientific">Aspergillus pseudoustus</name>
    <dbReference type="NCBI Taxonomy" id="1810923"/>
    <lineage>
        <taxon>Eukaryota</taxon>
        <taxon>Fungi</taxon>
        <taxon>Dikarya</taxon>
        <taxon>Ascomycota</taxon>
        <taxon>Pezizomycotina</taxon>
        <taxon>Eurotiomycetes</taxon>
        <taxon>Eurotiomycetidae</taxon>
        <taxon>Eurotiales</taxon>
        <taxon>Aspergillaceae</taxon>
        <taxon>Aspergillus</taxon>
        <taxon>Aspergillus subgen. Nidulantes</taxon>
    </lineage>
</organism>
<feature type="region of interest" description="Disordered" evidence="1">
    <location>
        <begin position="1"/>
        <end position="35"/>
    </location>
</feature>
<keyword evidence="2" id="KW-1133">Transmembrane helix</keyword>
<dbReference type="EMBL" id="JBFXLU010000347">
    <property type="protein sequence ID" value="KAL2829045.1"/>
    <property type="molecule type" value="Genomic_DNA"/>
</dbReference>
<feature type="compositionally biased region" description="Basic and acidic residues" evidence="1">
    <location>
        <begin position="1"/>
        <end position="14"/>
    </location>
</feature>
<feature type="transmembrane region" description="Helical" evidence="2">
    <location>
        <begin position="154"/>
        <end position="171"/>
    </location>
</feature>
<dbReference type="PANTHER" id="PTHR35395:SF1">
    <property type="entry name" value="DUF6536 DOMAIN-CONTAINING PROTEIN"/>
    <property type="match status" value="1"/>
</dbReference>
<evidence type="ECO:0000256" key="2">
    <source>
        <dbReference type="SAM" id="Phobius"/>
    </source>
</evidence>
<dbReference type="InterPro" id="IPR046623">
    <property type="entry name" value="DUF6536"/>
</dbReference>